<sequence>MKIFIIVMLILSVTVLEYQMMNSTISDVCANEKNLRLTRRRRQLTFPDGSTVVLTISLVKAFMTHAPSGWNIALEIDVLYPLPDKKFINSFFRRKFHHRQKRELWEKLEAALDFHNINGRSCIFRSVCETEKYLAPPGKSLVHDILRAIFTAPLREEEFKAEMGLSYTELLDPDICEKENGCPFSVLDFILDLNKR</sequence>
<comment type="caution">
    <text evidence="1">The sequence shown here is derived from an EMBL/GenBank/DDBJ whole genome shotgun (WGS) entry which is preliminary data.</text>
</comment>
<name>A0ACC1CTL2_9NEOP</name>
<dbReference type="EMBL" id="CM034402">
    <property type="protein sequence ID" value="KAJ0174998.1"/>
    <property type="molecule type" value="Genomic_DNA"/>
</dbReference>
<protein>
    <submittedName>
        <fullName evidence="1">Uncharacterized protein</fullName>
    </submittedName>
</protein>
<organism evidence="1 2">
    <name type="scientific">Dendrolimus kikuchii</name>
    <dbReference type="NCBI Taxonomy" id="765133"/>
    <lineage>
        <taxon>Eukaryota</taxon>
        <taxon>Metazoa</taxon>
        <taxon>Ecdysozoa</taxon>
        <taxon>Arthropoda</taxon>
        <taxon>Hexapoda</taxon>
        <taxon>Insecta</taxon>
        <taxon>Pterygota</taxon>
        <taxon>Neoptera</taxon>
        <taxon>Endopterygota</taxon>
        <taxon>Lepidoptera</taxon>
        <taxon>Glossata</taxon>
        <taxon>Ditrysia</taxon>
        <taxon>Bombycoidea</taxon>
        <taxon>Lasiocampidae</taxon>
        <taxon>Dendrolimus</taxon>
    </lineage>
</organism>
<evidence type="ECO:0000313" key="2">
    <source>
        <dbReference type="Proteomes" id="UP000824533"/>
    </source>
</evidence>
<reference evidence="1 2" key="1">
    <citation type="journal article" date="2021" name="Front. Genet.">
        <title>Chromosome-Level Genome Assembly Reveals Significant Gene Expansion in the Toll and IMD Signaling Pathways of Dendrolimus kikuchii.</title>
        <authorList>
            <person name="Zhou J."/>
            <person name="Wu P."/>
            <person name="Xiong Z."/>
            <person name="Liu N."/>
            <person name="Zhao N."/>
            <person name="Ji M."/>
            <person name="Qiu Y."/>
            <person name="Yang B."/>
        </authorList>
    </citation>
    <scope>NUCLEOTIDE SEQUENCE [LARGE SCALE GENOMIC DNA]</scope>
    <source>
        <strain evidence="1">Ann1</strain>
    </source>
</reference>
<keyword evidence="2" id="KW-1185">Reference proteome</keyword>
<gene>
    <name evidence="1" type="ORF">K1T71_009139</name>
</gene>
<accession>A0ACC1CTL2</accession>
<evidence type="ECO:0000313" key="1">
    <source>
        <dbReference type="EMBL" id="KAJ0174998.1"/>
    </source>
</evidence>
<proteinExistence type="predicted"/>
<dbReference type="Proteomes" id="UP000824533">
    <property type="component" value="Linkage Group LG16"/>
</dbReference>